<dbReference type="RefSeq" id="WP_273614456.1">
    <property type="nucleotide sequence ID" value="NZ_CP117416.1"/>
</dbReference>
<dbReference type="PROSITE" id="PS51257">
    <property type="entry name" value="PROKAR_LIPOPROTEIN"/>
    <property type="match status" value="1"/>
</dbReference>
<feature type="chain" id="PRO_5043982432" description="DUF4440 domain-containing protein" evidence="2">
    <location>
        <begin position="23"/>
        <end position="172"/>
    </location>
</feature>
<dbReference type="EMBL" id="CP117416">
    <property type="protein sequence ID" value="WCT56149.1"/>
    <property type="molecule type" value="Genomic_DNA"/>
</dbReference>
<sequence>MIIHKMKCMLAMLTFTVSLLSACGNEPLVSQPSSMPKATSETAPATSDNSNDATKQSKASSSDEINWDKVNDPLIDDPMSNKLKKAIDAIVSKDIEQFHQSIDTGMGTAHDYLLDNTMTFTHIDTALKEGKRVLVPVHGQLTVAGDTAEKEAVYTFYFEKDPQDQWKIIMID</sequence>
<accession>A0AAX3M1W1</accession>
<evidence type="ECO:0000313" key="4">
    <source>
        <dbReference type="Proteomes" id="UP001220509"/>
    </source>
</evidence>
<keyword evidence="4" id="KW-1185">Reference proteome</keyword>
<protein>
    <recommendedName>
        <fullName evidence="5">DUF4440 domain-containing protein</fullName>
    </recommendedName>
</protein>
<feature type="region of interest" description="Disordered" evidence="1">
    <location>
        <begin position="29"/>
        <end position="73"/>
    </location>
</feature>
<gene>
    <name evidence="3" type="ORF">PQ456_01075</name>
</gene>
<feature type="compositionally biased region" description="Polar residues" evidence="1">
    <location>
        <begin position="29"/>
        <end position="64"/>
    </location>
</feature>
<keyword evidence="2" id="KW-0732">Signal</keyword>
<dbReference type="Proteomes" id="UP001220509">
    <property type="component" value="Chromosome"/>
</dbReference>
<evidence type="ECO:0000256" key="1">
    <source>
        <dbReference type="SAM" id="MobiDB-lite"/>
    </source>
</evidence>
<organism evidence="3 4">
    <name type="scientific">Paenibacillus kyungheensis</name>
    <dbReference type="NCBI Taxonomy" id="1452732"/>
    <lineage>
        <taxon>Bacteria</taxon>
        <taxon>Bacillati</taxon>
        <taxon>Bacillota</taxon>
        <taxon>Bacilli</taxon>
        <taxon>Bacillales</taxon>
        <taxon>Paenibacillaceae</taxon>
        <taxon>Paenibacillus</taxon>
    </lineage>
</organism>
<reference evidence="3 4" key="1">
    <citation type="submission" date="2023-02" db="EMBL/GenBank/DDBJ databases">
        <title>Genome sequence of Paenibacillus kyungheensis KACC 18744.</title>
        <authorList>
            <person name="Kim S."/>
            <person name="Heo J."/>
            <person name="Kwon S.-W."/>
        </authorList>
    </citation>
    <scope>NUCLEOTIDE SEQUENCE [LARGE SCALE GENOMIC DNA]</scope>
    <source>
        <strain evidence="3 4">KACC 18744</strain>
    </source>
</reference>
<evidence type="ECO:0000313" key="3">
    <source>
        <dbReference type="EMBL" id="WCT56149.1"/>
    </source>
</evidence>
<name>A0AAX3M1W1_9BACL</name>
<dbReference type="KEGG" id="pka:PQ456_01075"/>
<dbReference type="AlphaFoldDB" id="A0AAX3M1W1"/>
<evidence type="ECO:0008006" key="5">
    <source>
        <dbReference type="Google" id="ProtNLM"/>
    </source>
</evidence>
<evidence type="ECO:0000256" key="2">
    <source>
        <dbReference type="SAM" id="SignalP"/>
    </source>
</evidence>
<proteinExistence type="predicted"/>
<feature type="signal peptide" evidence="2">
    <location>
        <begin position="1"/>
        <end position="22"/>
    </location>
</feature>